<comment type="caution">
    <text evidence="2">The sequence shown here is derived from an EMBL/GenBank/DDBJ whole genome shotgun (WGS) entry which is preliminary data.</text>
</comment>
<sequence length="473" mass="51810">MNLPRRPRAFGAAAGVVAFVWFTVLALARWNEGRATSYDLGIFSQSAQAWSRGHLPRSFIRGDHTLLADHFSPATAVFGAAWRVWPDPRVLLLTQALCLAVGVAVMVGTTAARLGPRAGVLVALVGCAGKPLVAGDLFDVHEVALGVPVVAVLCRALLDRRWRTAVIAGLALVLVKEDLGLTVGMAGIVWWWRSDRSGREMRKGLVLCVIGALGLLTAMLVIGHFNPSGHTSYLDYFTGGSGGDLAAHSEPPVHQLALDRRVVPLFMLTVSTFVIGWRSSILWLALPTLAWRMVSSNASYWSSDNHYDLVLWPIAVAAAVDAWPRWRERRPLAYGLVAVSAVISVVASIGFVADRGVNPAHALTRAERLDRLDELMRSVPAGDRVAAQNSLGPYLIPRYDVTMLGVDRPERVRWAVLVDDDRREFQAQPCERSTYLEDLAQHPDWLVRRQGDLVLVRLPTEQPSGLRACAPQR</sequence>
<keyword evidence="1" id="KW-1133">Transmembrane helix</keyword>
<feature type="transmembrane region" description="Helical" evidence="1">
    <location>
        <begin position="90"/>
        <end position="111"/>
    </location>
</feature>
<dbReference type="Proteomes" id="UP000037397">
    <property type="component" value="Unassembled WGS sequence"/>
</dbReference>
<dbReference type="RefSeq" id="WP_050671534.1">
    <property type="nucleotide sequence ID" value="NZ_LAIR01000002.1"/>
</dbReference>
<reference evidence="3" key="1">
    <citation type="submission" date="2015-03" db="EMBL/GenBank/DDBJ databases">
        <title>Luteipulveratus halotolerans sp. nov., a novel actinobacterium (Dermacoccaceae) from Sarawak, Malaysia.</title>
        <authorList>
            <person name="Juboi H."/>
            <person name="Basik A."/>
            <person name="Shamsul S.S."/>
            <person name="Arnold P."/>
            <person name="Schmitt E.K."/>
            <person name="Sanglier J.-J."/>
            <person name="Yeo T."/>
        </authorList>
    </citation>
    <scope>NUCLEOTIDE SEQUENCE [LARGE SCALE GENOMIC DNA]</scope>
    <source>
        <strain evidence="3">C296001</strain>
    </source>
</reference>
<organism evidence="2 3">
    <name type="scientific">Luteipulveratus halotolerans</name>
    <dbReference type="NCBI Taxonomy" id="1631356"/>
    <lineage>
        <taxon>Bacteria</taxon>
        <taxon>Bacillati</taxon>
        <taxon>Actinomycetota</taxon>
        <taxon>Actinomycetes</taxon>
        <taxon>Micrococcales</taxon>
        <taxon>Dermacoccaceae</taxon>
        <taxon>Luteipulveratus</taxon>
    </lineage>
</organism>
<feature type="transmembrane region" description="Helical" evidence="1">
    <location>
        <begin position="331"/>
        <end position="353"/>
    </location>
</feature>
<dbReference type="AlphaFoldDB" id="A0A0L6CMP2"/>
<protein>
    <recommendedName>
        <fullName evidence="4">DUF2079 domain-containing protein</fullName>
    </recommendedName>
</protein>
<accession>A0A0L6CMP2</accession>
<gene>
    <name evidence="2" type="ORF">VV01_20660</name>
</gene>
<keyword evidence="1" id="KW-0812">Transmembrane</keyword>
<evidence type="ECO:0000313" key="2">
    <source>
        <dbReference type="EMBL" id="KNX38994.1"/>
    </source>
</evidence>
<evidence type="ECO:0000313" key="3">
    <source>
        <dbReference type="Proteomes" id="UP000037397"/>
    </source>
</evidence>
<proteinExistence type="predicted"/>
<evidence type="ECO:0000256" key="1">
    <source>
        <dbReference type="SAM" id="Phobius"/>
    </source>
</evidence>
<keyword evidence="3" id="KW-1185">Reference proteome</keyword>
<dbReference type="STRING" id="1631356.VV01_20660"/>
<evidence type="ECO:0008006" key="4">
    <source>
        <dbReference type="Google" id="ProtNLM"/>
    </source>
</evidence>
<dbReference type="EMBL" id="LAIR01000002">
    <property type="protein sequence ID" value="KNX38994.1"/>
    <property type="molecule type" value="Genomic_DNA"/>
</dbReference>
<feature type="transmembrane region" description="Helical" evidence="1">
    <location>
        <begin position="165"/>
        <end position="192"/>
    </location>
</feature>
<feature type="transmembrane region" description="Helical" evidence="1">
    <location>
        <begin position="204"/>
        <end position="225"/>
    </location>
</feature>
<name>A0A0L6CMP2_9MICO</name>
<keyword evidence="1" id="KW-0472">Membrane</keyword>
<dbReference type="InterPro" id="IPR018650">
    <property type="entry name" value="STSV1_Orf64"/>
</dbReference>
<feature type="transmembrane region" description="Helical" evidence="1">
    <location>
        <begin position="9"/>
        <end position="30"/>
    </location>
</feature>
<feature type="transmembrane region" description="Helical" evidence="1">
    <location>
        <begin position="265"/>
        <end position="286"/>
    </location>
</feature>
<dbReference type="Pfam" id="PF09852">
    <property type="entry name" value="DUF2079"/>
    <property type="match status" value="1"/>
</dbReference>